<dbReference type="GO" id="GO:0000398">
    <property type="term" value="P:mRNA splicing, via spliceosome"/>
    <property type="evidence" value="ECO:0007669"/>
    <property type="project" value="TreeGrafter"/>
</dbReference>
<keyword evidence="10" id="KW-0408">Iron</keyword>
<proteinExistence type="inferred from homology"/>
<comment type="cofactor">
    <cofactor evidence="3">
        <name>Fe(2+)</name>
        <dbReference type="ChEBI" id="CHEBI:29033"/>
    </cofactor>
</comment>
<feature type="compositionally biased region" description="Low complexity" evidence="13">
    <location>
        <begin position="307"/>
        <end position="320"/>
    </location>
</feature>
<dbReference type="GO" id="GO:0005634">
    <property type="term" value="C:nucleus"/>
    <property type="evidence" value="ECO:0007669"/>
    <property type="project" value="UniProtKB-SubCell"/>
</dbReference>
<dbReference type="Pfam" id="PF05011">
    <property type="entry name" value="DBR1"/>
    <property type="match status" value="1"/>
</dbReference>
<feature type="compositionally biased region" description="Basic and acidic residues" evidence="13">
    <location>
        <begin position="744"/>
        <end position="753"/>
    </location>
</feature>
<dbReference type="SMART" id="SM01124">
    <property type="entry name" value="DBR1"/>
    <property type="match status" value="1"/>
</dbReference>
<evidence type="ECO:0000256" key="8">
    <source>
        <dbReference type="ARBA" id="ARBA00022801"/>
    </source>
</evidence>
<evidence type="ECO:0000256" key="7">
    <source>
        <dbReference type="ARBA" id="ARBA00022723"/>
    </source>
</evidence>
<keyword evidence="7" id="KW-0479">Metal-binding</keyword>
<feature type="compositionally biased region" description="Basic and acidic residues" evidence="13">
    <location>
        <begin position="464"/>
        <end position="475"/>
    </location>
</feature>
<feature type="compositionally biased region" description="Acidic residues" evidence="13">
    <location>
        <begin position="425"/>
        <end position="434"/>
    </location>
</feature>
<comment type="caution">
    <text evidence="15">The sequence shown here is derived from an EMBL/GenBank/DDBJ whole genome shotgun (WGS) entry which is preliminary data.</text>
</comment>
<feature type="compositionally biased region" description="Basic and acidic residues" evidence="13">
    <location>
        <begin position="501"/>
        <end position="512"/>
    </location>
</feature>
<feature type="region of interest" description="Disordered" evidence="13">
    <location>
        <begin position="744"/>
        <end position="810"/>
    </location>
</feature>
<evidence type="ECO:0000313" key="16">
    <source>
        <dbReference type="Proteomes" id="UP000185904"/>
    </source>
</evidence>
<feature type="compositionally biased region" description="Polar residues" evidence="13">
    <location>
        <begin position="392"/>
        <end position="402"/>
    </location>
</feature>
<dbReference type="PANTHER" id="PTHR12849">
    <property type="entry name" value="RNA LARIAT DEBRANCHING ENZYME"/>
    <property type="match status" value="1"/>
</dbReference>
<dbReference type="PANTHER" id="PTHR12849:SF0">
    <property type="entry name" value="LARIAT DEBRANCHING ENZYME"/>
    <property type="match status" value="1"/>
</dbReference>
<dbReference type="SUPFAM" id="SSF56300">
    <property type="entry name" value="Metallo-dependent phosphatases"/>
    <property type="match status" value="1"/>
</dbReference>
<feature type="compositionally biased region" description="Gly residues" evidence="13">
    <location>
        <begin position="776"/>
        <end position="798"/>
    </location>
</feature>
<dbReference type="GO" id="GO:0046872">
    <property type="term" value="F:metal ion binding"/>
    <property type="evidence" value="ECO:0007669"/>
    <property type="project" value="UniProtKB-KW"/>
</dbReference>
<feature type="region of interest" description="Disordered" evidence="13">
    <location>
        <begin position="350"/>
        <end position="562"/>
    </location>
</feature>
<evidence type="ECO:0000313" key="15">
    <source>
        <dbReference type="EMBL" id="OAL34745.1"/>
    </source>
</evidence>
<feature type="compositionally biased region" description="Basic residues" evidence="13">
    <location>
        <begin position="799"/>
        <end position="810"/>
    </location>
</feature>
<organism evidence="15 16">
    <name type="scientific">Fonsecaea nubica</name>
    <dbReference type="NCBI Taxonomy" id="856822"/>
    <lineage>
        <taxon>Eukaryota</taxon>
        <taxon>Fungi</taxon>
        <taxon>Dikarya</taxon>
        <taxon>Ascomycota</taxon>
        <taxon>Pezizomycotina</taxon>
        <taxon>Eurotiomycetes</taxon>
        <taxon>Chaetothyriomycetidae</taxon>
        <taxon>Chaetothyriales</taxon>
        <taxon>Herpotrichiellaceae</taxon>
        <taxon>Fonsecaea</taxon>
    </lineage>
</organism>
<feature type="compositionally biased region" description="Low complexity" evidence="13">
    <location>
        <begin position="407"/>
        <end position="424"/>
    </location>
</feature>
<evidence type="ECO:0000256" key="4">
    <source>
        <dbReference type="ARBA" id="ARBA00004123"/>
    </source>
</evidence>
<dbReference type="AlphaFoldDB" id="A0A178D0S9"/>
<evidence type="ECO:0000256" key="6">
    <source>
        <dbReference type="ARBA" id="ARBA00022664"/>
    </source>
</evidence>
<dbReference type="InterPro" id="IPR007708">
    <property type="entry name" value="DBR1_C"/>
</dbReference>
<feature type="domain" description="Lariat debranching enzyme C-terminal" evidence="14">
    <location>
        <begin position="595"/>
        <end position="743"/>
    </location>
</feature>
<keyword evidence="12" id="KW-0539">Nucleus</keyword>
<reference evidence="15 16" key="1">
    <citation type="submission" date="2016-03" db="EMBL/GenBank/DDBJ databases">
        <title>The draft genome sequence of Fonsecaea nubica causative agent of cutaneous subcutaneous infection in human host.</title>
        <authorList>
            <person name="Costa F."/>
            <person name="Sybren D.H."/>
            <person name="Raittz R.T."/>
            <person name="Weiss V.A."/>
            <person name="Leao A.C."/>
            <person name="Gomes R."/>
            <person name="De Souza E.M."/>
            <person name="Pedrosa F.O."/>
            <person name="Steffens M.B."/>
            <person name="Bombassaro A."/>
            <person name="Tadra-Sfeir M.Z."/>
            <person name="Moreno L.F."/>
            <person name="Najafzadeh M.J."/>
            <person name="Felipe M.S."/>
            <person name="Teixeira M."/>
            <person name="Sun J."/>
            <person name="Xi L."/>
            <person name="Castro M.A."/>
            <person name="Vicente V.A."/>
        </authorList>
    </citation>
    <scope>NUCLEOTIDE SEQUENCE [LARGE SCALE GENOMIC DNA]</scope>
    <source>
        <strain evidence="15 16">CBS 269.64</strain>
    </source>
</reference>
<dbReference type="OrthoDB" id="407609at2759"/>
<feature type="compositionally biased region" description="Low complexity" evidence="13">
    <location>
        <begin position="286"/>
        <end position="296"/>
    </location>
</feature>
<comment type="cofactor">
    <cofactor evidence="2">
        <name>Zn(2+)</name>
        <dbReference type="ChEBI" id="CHEBI:29105"/>
    </cofactor>
</comment>
<dbReference type="InterPro" id="IPR041816">
    <property type="entry name" value="Dbr1_N"/>
</dbReference>
<feature type="compositionally biased region" description="Pro residues" evidence="13">
    <location>
        <begin position="526"/>
        <end position="535"/>
    </location>
</feature>
<name>A0A178D0S9_9EURO</name>
<keyword evidence="16" id="KW-1185">Reference proteome</keyword>
<protein>
    <recommendedName>
        <fullName evidence="14">Lariat debranching enzyme C-terminal domain-containing protein</fullName>
    </recommendedName>
</protein>
<dbReference type="GO" id="GO:0008419">
    <property type="term" value="F:RNA lariat debranching enzyme activity"/>
    <property type="evidence" value="ECO:0007669"/>
    <property type="project" value="TreeGrafter"/>
</dbReference>
<dbReference type="InterPro" id="IPR029052">
    <property type="entry name" value="Metallo-depent_PP-like"/>
</dbReference>
<dbReference type="Pfam" id="PF00149">
    <property type="entry name" value="Metallophos"/>
    <property type="match status" value="1"/>
</dbReference>
<keyword evidence="6" id="KW-0507">mRNA processing</keyword>
<evidence type="ECO:0000256" key="11">
    <source>
        <dbReference type="ARBA" id="ARBA00023211"/>
    </source>
</evidence>
<evidence type="ECO:0000256" key="2">
    <source>
        <dbReference type="ARBA" id="ARBA00001947"/>
    </source>
</evidence>
<dbReference type="CDD" id="cd00844">
    <property type="entry name" value="MPP_Dbr1_N"/>
    <property type="match status" value="1"/>
</dbReference>
<evidence type="ECO:0000256" key="10">
    <source>
        <dbReference type="ARBA" id="ARBA00023004"/>
    </source>
</evidence>
<comment type="subcellular location">
    <subcellularLocation>
        <location evidence="4">Nucleus</location>
    </subcellularLocation>
</comment>
<evidence type="ECO:0000256" key="1">
    <source>
        <dbReference type="ARBA" id="ARBA00001936"/>
    </source>
</evidence>
<keyword evidence="9" id="KW-0862">Zinc</keyword>
<evidence type="ECO:0000256" key="12">
    <source>
        <dbReference type="ARBA" id="ARBA00023242"/>
    </source>
</evidence>
<gene>
    <name evidence="15" type="ORF">AYO20_05940</name>
</gene>
<feature type="compositionally biased region" description="Polar residues" evidence="13">
    <location>
        <begin position="486"/>
        <end position="500"/>
    </location>
</feature>
<comment type="cofactor">
    <cofactor evidence="1">
        <name>Mn(2+)</name>
        <dbReference type="ChEBI" id="CHEBI:29035"/>
    </cofactor>
</comment>
<dbReference type="Proteomes" id="UP000185904">
    <property type="component" value="Unassembled WGS sequence"/>
</dbReference>
<evidence type="ECO:0000256" key="5">
    <source>
        <dbReference type="ARBA" id="ARBA00006045"/>
    </source>
</evidence>
<comment type="similarity">
    <text evidence="5">Belongs to the lariat debranching enzyme family.</text>
</comment>
<keyword evidence="11" id="KW-0464">Manganese</keyword>
<evidence type="ECO:0000256" key="3">
    <source>
        <dbReference type="ARBA" id="ARBA00001954"/>
    </source>
</evidence>
<accession>A0A178D0S9</accession>
<sequence length="810" mass="90091">MSVAEEEKKRGIRVAVEGCGHGTLHAIYASVEESCRVKGWDGVDLLIIGGDFQAVRNQHDLNVTAMPVKYRRMADFHEYYSGTRTAPYLTIFIGGNHEASNHLFELYYGGWVAPNIYYLGAANVIRLGPLRIAGLTGIWKGYDYRKPHFERLPYNQEDINSIYHVREIDVRKLVSLRSQIDIGLSHDWPQGVEHHGDYKWLFRKRRDFEADSSVGKLGSVAARQCLDRLRPPYWFSAHLHTKYAAVYSHEESEVSQHGSSRSAGGFIEELSGNVTPRPEDRKQVSAWQQFQDPAQQDDAEQRATISQGQGTELQQEGQPGAASTPQYSYDETFNKIGRENGLERTVLTTTRSQFSSEDPEPIPNLDGCFYSRPSKRQRLETGSSDPAPDLPSTENRADTTGDQLDGAKASVPAAAKPVVANPDAIDIDMSDDESTTVAIEDTAAPRSKPLQISSEPAKNADIVTVKKHDISHSLSEESEDGGVKLNTPTSPFTPMPSISSLRHEVHSSHDSIESSTTLSGAEQKPPSAPFDPQPLPSRSAGGPSEQSHSDKKPDTEPQVVQSNDDVPQEIKDQLAALSHNFVKKAPVEVSAPLPFPEDITNKTTYFLALGKCEMYQEFLQLLEIQSITSPEEEIKRPLKLSYDPEWLAIQRVFASELQLGGSPKDRVPQHRGDTYYRDRITEEQEWVTEHVVKPGKLQVPENFSVTAPFYDPRLQVAPEEMPREVTNPQTSTYCDLIGIENKFDMSEQERDSRVQQGPRPESSEFQAYHNRPRQHGQGGGRGRGNHRGGGGGGGGGNRARGRGRGRGRRF</sequence>
<evidence type="ECO:0000256" key="13">
    <source>
        <dbReference type="SAM" id="MobiDB-lite"/>
    </source>
</evidence>
<dbReference type="RefSeq" id="XP_022499757.1">
    <property type="nucleotide sequence ID" value="XM_022644231.1"/>
</dbReference>
<evidence type="ECO:0000256" key="9">
    <source>
        <dbReference type="ARBA" id="ARBA00022833"/>
    </source>
</evidence>
<dbReference type="GeneID" id="34589355"/>
<dbReference type="InterPro" id="IPR004843">
    <property type="entry name" value="Calcineurin-like_PHP"/>
</dbReference>
<evidence type="ECO:0000259" key="14">
    <source>
        <dbReference type="SMART" id="SM01124"/>
    </source>
</evidence>
<dbReference type="EMBL" id="LVCJ01000036">
    <property type="protein sequence ID" value="OAL34745.1"/>
    <property type="molecule type" value="Genomic_DNA"/>
</dbReference>
<keyword evidence="8" id="KW-0378">Hydrolase</keyword>
<feature type="region of interest" description="Disordered" evidence="13">
    <location>
        <begin position="255"/>
        <end position="327"/>
    </location>
</feature>